<dbReference type="InterPro" id="IPR001663">
    <property type="entry name" value="Rng_hydr_dOase-A"/>
</dbReference>
<dbReference type="SUPFAM" id="SSF50022">
    <property type="entry name" value="ISP domain"/>
    <property type="match status" value="2"/>
</dbReference>
<dbReference type="PROSITE" id="PS51296">
    <property type="entry name" value="RIESKE"/>
    <property type="match status" value="1"/>
</dbReference>
<evidence type="ECO:0000256" key="9">
    <source>
        <dbReference type="ARBA" id="ARBA00023004"/>
    </source>
</evidence>
<dbReference type="UniPathway" id="UPA00529">
    <property type="reaction ID" value="UER00430"/>
</dbReference>
<dbReference type="GO" id="GO:0019285">
    <property type="term" value="P:glycine betaine biosynthetic process from choline"/>
    <property type="evidence" value="ECO:0007669"/>
    <property type="project" value="UniProtKB-UniPathway"/>
</dbReference>
<keyword evidence="14" id="KW-1185">Reference proteome</keyword>
<sequence length="694" mass="79172">MSELMRTLPASWYCSQPLYQLERRAVFLKSWYLVGPVTRFCDIGAKERPLKHHVTPTGLVFATLSDEAPSFHEYFPDLEPLLQRVNFTKLPYRHSIKYEGRFNWKTMVDGYQECLHCQYTHPSFSVYYPPTSYAVHNHQNFSQHIADPEKPDDGLFLYFFPNCTLNVYGGGMSSFRVCPTDDPNVTRMEFDYYHMESGEKFDEYFKFVRQVAMEDYELCEKAQSNLTKGIYSEGILNPEKESGVSSVYGGQNSFNMAMEEPYPALPPALSALVLVLLLAGLAFLLQSLSKPLFRGYKFLRIAKPTETELDPVPDGNENIVCKESDFPQNWWTGSDVFELERRAIFSKKWLYLAHRNRFTKPGDYHSFEVAGIPIFLVLGKDGVVRVFHNVCRHRAYTVTRKECGSSMILGCRYHGWSYNTKGELIKAPYFDNVPGFDKTQNSLFSIHTTTTPAGFIFVNLDACPTMVPLQTRSLDAFAGRHGIGRQSTWLGGHTVEGQFNWKIALRLQKFIDHTELETEFSQPKLKTLLSSLFNSSRMRSEDVRVFPFTTIHTVRGGVLWYSLSFIPISESRTAVRIDLYTHKDMGSPASSPAAETLFNKLSNSIRELETQFESPSGTATLPTYITSAPDPTGTDTQSEILEAIKSHAKLEKQLGAEIFPATRRPRSNTRFEQAEQICKDLDCQETWNSKSLAW</sequence>
<feature type="domain" description="Rieske" evidence="12">
    <location>
        <begin position="350"/>
        <end position="436"/>
    </location>
</feature>
<dbReference type="GeneID" id="37214830"/>
<dbReference type="Pfam" id="PF00848">
    <property type="entry name" value="Ring_hydroxyl_A"/>
    <property type="match status" value="2"/>
</dbReference>
<dbReference type="InterPro" id="IPR036922">
    <property type="entry name" value="Rieske_2Fe-2S_sf"/>
</dbReference>
<dbReference type="PANTHER" id="PTHR43756">
    <property type="entry name" value="CHOLINE MONOOXYGENASE, CHLOROPLASTIC"/>
    <property type="match status" value="1"/>
</dbReference>
<dbReference type="Gene3D" id="3.90.380.10">
    <property type="entry name" value="Naphthalene 1,2-dioxygenase Alpha Subunit, Chain A, domain 1"/>
    <property type="match status" value="2"/>
</dbReference>
<evidence type="ECO:0000256" key="7">
    <source>
        <dbReference type="ARBA" id="ARBA00022723"/>
    </source>
</evidence>
<organism evidence="13 14">
    <name type="scientific">Aspergillus vadensis (strain CBS 113365 / IMI 142717 / IBT 24658)</name>
    <dbReference type="NCBI Taxonomy" id="1448311"/>
    <lineage>
        <taxon>Eukaryota</taxon>
        <taxon>Fungi</taxon>
        <taxon>Dikarya</taxon>
        <taxon>Ascomycota</taxon>
        <taxon>Pezizomycotina</taxon>
        <taxon>Eurotiomycetes</taxon>
        <taxon>Eurotiomycetidae</taxon>
        <taxon>Eurotiales</taxon>
        <taxon>Aspergillaceae</taxon>
        <taxon>Aspergillus</taxon>
        <taxon>Aspergillus subgen. Circumdati</taxon>
    </lineage>
</organism>
<dbReference type="Proteomes" id="UP000248405">
    <property type="component" value="Unassembled WGS sequence"/>
</dbReference>
<keyword evidence="8" id="KW-0560">Oxidoreductase</keyword>
<dbReference type="Gene3D" id="2.102.10.10">
    <property type="entry name" value="Rieske [2Fe-2S] iron-sulphur domain"/>
    <property type="match status" value="1"/>
</dbReference>
<comment type="pathway">
    <text evidence="2">Amine and polyamine biosynthesis; betaine biosynthesis via choline pathway; betaine aldehyde from choline (monooxygenase route): step 1/1.</text>
</comment>
<evidence type="ECO:0000259" key="12">
    <source>
        <dbReference type="PROSITE" id="PS51296"/>
    </source>
</evidence>
<evidence type="ECO:0000256" key="6">
    <source>
        <dbReference type="ARBA" id="ARBA00022714"/>
    </source>
</evidence>
<dbReference type="EC" id="1.14.15.7" evidence="4"/>
<evidence type="ECO:0000256" key="11">
    <source>
        <dbReference type="ARBA" id="ARBA00049097"/>
    </source>
</evidence>
<comment type="similarity">
    <text evidence="3">Belongs to the choline monooxygenase family.</text>
</comment>
<keyword evidence="10" id="KW-0411">Iron-sulfur</keyword>
<dbReference type="PANTHER" id="PTHR43756:SF6">
    <property type="entry name" value="CLUSTER-BINDING PROTEIN, PUTATIVE (AFU_ORTHOLOGUE AFUA_6G03920)-RELATED"/>
    <property type="match status" value="1"/>
</dbReference>
<comment type="function">
    <text evidence="1">Catalyzes the first step of the osmoprotectant glycine betaine synthesis.</text>
</comment>
<dbReference type="OrthoDB" id="426882at2759"/>
<dbReference type="Pfam" id="PF00355">
    <property type="entry name" value="Rieske"/>
    <property type="match status" value="1"/>
</dbReference>
<evidence type="ECO:0000256" key="3">
    <source>
        <dbReference type="ARBA" id="ARBA00010848"/>
    </source>
</evidence>
<keyword evidence="9" id="KW-0408">Iron</keyword>
<protein>
    <recommendedName>
        <fullName evidence="5">Choline monooxygenase, chloroplastic</fullName>
        <ecNumber evidence="4">1.14.15.7</ecNumber>
    </recommendedName>
</protein>
<keyword evidence="6" id="KW-0001">2Fe-2S</keyword>
<dbReference type="GO" id="GO:0019133">
    <property type="term" value="F:choline monooxygenase activity"/>
    <property type="evidence" value="ECO:0007669"/>
    <property type="project" value="UniProtKB-EC"/>
</dbReference>
<dbReference type="CDD" id="cd00680">
    <property type="entry name" value="RHO_alpha_C"/>
    <property type="match status" value="1"/>
</dbReference>
<dbReference type="InterPro" id="IPR015879">
    <property type="entry name" value="Ring_hydroxy_dOase_asu_C_dom"/>
</dbReference>
<evidence type="ECO:0000313" key="14">
    <source>
        <dbReference type="Proteomes" id="UP000248405"/>
    </source>
</evidence>
<keyword evidence="7" id="KW-0479">Metal-binding</keyword>
<dbReference type="CDD" id="cd03469">
    <property type="entry name" value="Rieske_RO_Alpha_N"/>
    <property type="match status" value="1"/>
</dbReference>
<evidence type="ECO:0000256" key="10">
    <source>
        <dbReference type="ARBA" id="ARBA00023014"/>
    </source>
</evidence>
<dbReference type="InterPro" id="IPR017941">
    <property type="entry name" value="Rieske_2Fe-2S"/>
</dbReference>
<dbReference type="RefSeq" id="XP_025559990.1">
    <property type="nucleotide sequence ID" value="XM_025710238.1"/>
</dbReference>
<accession>A0A319B0P0</accession>
<dbReference type="EMBL" id="KZ821635">
    <property type="protein sequence ID" value="PYH66196.1"/>
    <property type="molecule type" value="Genomic_DNA"/>
</dbReference>
<proteinExistence type="inferred from homology"/>
<evidence type="ECO:0000256" key="2">
    <source>
        <dbReference type="ARBA" id="ARBA00004866"/>
    </source>
</evidence>
<dbReference type="PRINTS" id="PR00090">
    <property type="entry name" value="RNGDIOXGNASE"/>
</dbReference>
<evidence type="ECO:0000256" key="4">
    <source>
        <dbReference type="ARBA" id="ARBA00012763"/>
    </source>
</evidence>
<dbReference type="AlphaFoldDB" id="A0A319B0P0"/>
<dbReference type="GO" id="GO:0051537">
    <property type="term" value="F:2 iron, 2 sulfur cluster binding"/>
    <property type="evidence" value="ECO:0007669"/>
    <property type="project" value="UniProtKB-KW"/>
</dbReference>
<dbReference type="GO" id="GO:0005506">
    <property type="term" value="F:iron ion binding"/>
    <property type="evidence" value="ECO:0007669"/>
    <property type="project" value="InterPro"/>
</dbReference>
<evidence type="ECO:0000256" key="8">
    <source>
        <dbReference type="ARBA" id="ARBA00023002"/>
    </source>
</evidence>
<comment type="catalytic activity">
    <reaction evidence="11">
        <text>choline + 2 reduced [2Fe-2S]-[ferredoxin] + O2 + 2 H(+) = betaine aldehyde hydrate + 2 oxidized [2Fe-2S]-[ferredoxin] + H2O</text>
        <dbReference type="Rhea" id="RHEA:17769"/>
        <dbReference type="Rhea" id="RHEA-COMP:10000"/>
        <dbReference type="Rhea" id="RHEA-COMP:10001"/>
        <dbReference type="ChEBI" id="CHEBI:15354"/>
        <dbReference type="ChEBI" id="CHEBI:15377"/>
        <dbReference type="ChEBI" id="CHEBI:15378"/>
        <dbReference type="ChEBI" id="CHEBI:15379"/>
        <dbReference type="ChEBI" id="CHEBI:15870"/>
        <dbReference type="ChEBI" id="CHEBI:33737"/>
        <dbReference type="ChEBI" id="CHEBI:33738"/>
        <dbReference type="EC" id="1.14.15.7"/>
    </reaction>
</comment>
<evidence type="ECO:0000256" key="1">
    <source>
        <dbReference type="ARBA" id="ARBA00002149"/>
    </source>
</evidence>
<gene>
    <name evidence="13" type="ORF">BO88DRAFT_445813</name>
</gene>
<name>A0A319B0P0_ASPVC</name>
<reference evidence="13" key="1">
    <citation type="submission" date="2016-12" db="EMBL/GenBank/DDBJ databases">
        <title>The genomes of Aspergillus section Nigri reveals drivers in fungal speciation.</title>
        <authorList>
            <consortium name="DOE Joint Genome Institute"/>
            <person name="Vesth T.C."/>
            <person name="Nybo J."/>
            <person name="Theobald S."/>
            <person name="Brandl J."/>
            <person name="Frisvad J.C."/>
            <person name="Nielsen K.F."/>
            <person name="Lyhne E.K."/>
            <person name="Kogle M.E."/>
            <person name="Kuo A."/>
            <person name="Riley R."/>
            <person name="Clum A."/>
            <person name="Nolan M."/>
            <person name="Lipzen A."/>
            <person name="Salamov A."/>
            <person name="Henrissat B."/>
            <person name="Wiebenga A."/>
            <person name="De Vries R.P."/>
            <person name="Grigoriev I.V."/>
            <person name="Mortensen U.H."/>
            <person name="Andersen M.R."/>
            <person name="Baker S.E."/>
        </authorList>
    </citation>
    <scope>NUCLEOTIDE SEQUENCE [LARGE SCALE GENOMIC DNA]</scope>
    <source>
        <strain evidence="13">CBS 113365</strain>
    </source>
</reference>
<evidence type="ECO:0000313" key="13">
    <source>
        <dbReference type="EMBL" id="PYH66196.1"/>
    </source>
</evidence>
<dbReference type="SUPFAM" id="SSF55961">
    <property type="entry name" value="Bet v1-like"/>
    <property type="match status" value="1"/>
</dbReference>
<evidence type="ECO:0000256" key="5">
    <source>
        <dbReference type="ARBA" id="ARBA00014931"/>
    </source>
</evidence>